<reference evidence="1" key="1">
    <citation type="submission" date="2020-07" db="EMBL/GenBank/DDBJ databases">
        <title>Genome sequence and genetic diversity analysis of an under-domesticated orphan crop, white fonio (Digitaria exilis).</title>
        <authorList>
            <person name="Bennetzen J.L."/>
            <person name="Chen S."/>
            <person name="Ma X."/>
            <person name="Wang X."/>
            <person name="Yssel A.E.J."/>
            <person name="Chaluvadi S.R."/>
            <person name="Johnson M."/>
            <person name="Gangashetty P."/>
            <person name="Hamidou F."/>
            <person name="Sanogo M.D."/>
            <person name="Zwaenepoel A."/>
            <person name="Wallace J."/>
            <person name="Van De Peer Y."/>
            <person name="Van Deynze A."/>
        </authorList>
    </citation>
    <scope>NUCLEOTIDE SEQUENCE</scope>
    <source>
        <tissue evidence="1">Leaves</tissue>
    </source>
</reference>
<comment type="caution">
    <text evidence="1">The sequence shown here is derived from an EMBL/GenBank/DDBJ whole genome shotgun (WGS) entry which is preliminary data.</text>
</comment>
<dbReference type="EMBL" id="JACEFO010002840">
    <property type="protein sequence ID" value="KAF8647600.1"/>
    <property type="molecule type" value="Genomic_DNA"/>
</dbReference>
<dbReference type="OrthoDB" id="694210at2759"/>
<keyword evidence="2" id="KW-1185">Reference proteome</keyword>
<protein>
    <submittedName>
        <fullName evidence="1">Uncharacterized protein</fullName>
    </submittedName>
</protein>
<accession>A0A835DTT0</accession>
<gene>
    <name evidence="1" type="ORF">HU200_065231</name>
</gene>
<proteinExistence type="predicted"/>
<dbReference type="Proteomes" id="UP000636709">
    <property type="component" value="Unassembled WGS sequence"/>
</dbReference>
<organism evidence="1 2">
    <name type="scientific">Digitaria exilis</name>
    <dbReference type="NCBI Taxonomy" id="1010633"/>
    <lineage>
        <taxon>Eukaryota</taxon>
        <taxon>Viridiplantae</taxon>
        <taxon>Streptophyta</taxon>
        <taxon>Embryophyta</taxon>
        <taxon>Tracheophyta</taxon>
        <taxon>Spermatophyta</taxon>
        <taxon>Magnoliopsida</taxon>
        <taxon>Liliopsida</taxon>
        <taxon>Poales</taxon>
        <taxon>Poaceae</taxon>
        <taxon>PACMAD clade</taxon>
        <taxon>Panicoideae</taxon>
        <taxon>Panicodae</taxon>
        <taxon>Paniceae</taxon>
        <taxon>Anthephorinae</taxon>
        <taxon>Digitaria</taxon>
    </lineage>
</organism>
<evidence type="ECO:0000313" key="1">
    <source>
        <dbReference type="EMBL" id="KAF8647600.1"/>
    </source>
</evidence>
<evidence type="ECO:0000313" key="2">
    <source>
        <dbReference type="Proteomes" id="UP000636709"/>
    </source>
</evidence>
<dbReference type="AlphaFoldDB" id="A0A835DTT0"/>
<name>A0A835DTT0_9POAL</name>
<sequence length="156" mass="17100">MRGCRDDGRLGYLGSVGFSPARLCQVIKANTIDEAAERILVELKEDTNVTRSISTRNNVIYFDGFDGLGASAVLQAVARCLTTAATDAPPGLQFDQVIYIDCSKWESIRALQRAIAEQLALPAPTMEMFDRQDEEDDFDGVPRGSRSVIPQVVEAM</sequence>